<dbReference type="InterPro" id="IPR012318">
    <property type="entry name" value="HTH_CRP"/>
</dbReference>
<sequence length="194" mass="21550">MDTKKRKPWKASADSQGACGMILHKGETLFRQGEQGPLYHLKSGLLKIIRVHEDGHALLVNIIVPGEIIPHHSLISPNPYYGTAVALVTCEIEVLPAADWYGGLESDPAKYRSTAKLLQDKLRMMQQRIDQLTETAPAAKLQKLQTWFERYLGPGKLTDVLTQDEIGQFIGLRRETVNRLLRAQAAEAAGGPKD</sequence>
<keyword evidence="4" id="KW-0804">Transcription</keyword>
<dbReference type="CDD" id="cd00038">
    <property type="entry name" value="CAP_ED"/>
    <property type="match status" value="1"/>
</dbReference>
<evidence type="ECO:0000313" key="7">
    <source>
        <dbReference type="EMBL" id="AEI39966.1"/>
    </source>
</evidence>
<protein>
    <submittedName>
        <fullName evidence="7">Putative transcriptional regulator, Crp/Fnr family</fullName>
    </submittedName>
</protein>
<dbReference type="PATRIC" id="fig|1036673.3.peg.1227"/>
<keyword evidence="1" id="KW-0805">Transcription regulation</keyword>
<organism evidence="7 8">
    <name type="scientific">Paenibacillus mucilaginosus (strain KNP414)</name>
    <dbReference type="NCBI Taxonomy" id="1036673"/>
    <lineage>
        <taxon>Bacteria</taxon>
        <taxon>Bacillati</taxon>
        <taxon>Bacillota</taxon>
        <taxon>Bacilli</taxon>
        <taxon>Bacillales</taxon>
        <taxon>Paenibacillaceae</taxon>
        <taxon>Paenibacillus</taxon>
    </lineage>
</organism>
<dbReference type="InterPro" id="IPR014710">
    <property type="entry name" value="RmlC-like_jellyroll"/>
</dbReference>
<evidence type="ECO:0000259" key="6">
    <source>
        <dbReference type="Pfam" id="PF00325"/>
    </source>
</evidence>
<gene>
    <name evidence="7" type="ordered locus">KNP414_01402</name>
</gene>
<dbReference type="Proteomes" id="UP000006620">
    <property type="component" value="Chromosome"/>
</dbReference>
<accession>F8FL47</accession>
<dbReference type="InterPro" id="IPR018490">
    <property type="entry name" value="cNMP-bd_dom_sf"/>
</dbReference>
<dbReference type="SUPFAM" id="SSF51206">
    <property type="entry name" value="cAMP-binding domain-like"/>
    <property type="match status" value="1"/>
</dbReference>
<dbReference type="KEGG" id="pms:KNP414_01402"/>
<evidence type="ECO:0000256" key="2">
    <source>
        <dbReference type="ARBA" id="ARBA00023125"/>
    </source>
</evidence>
<feature type="domain" description="HTH crp-type" evidence="6">
    <location>
        <begin position="161"/>
        <end position="181"/>
    </location>
</feature>
<dbReference type="InterPro" id="IPR000595">
    <property type="entry name" value="cNMP-bd_dom"/>
</dbReference>
<dbReference type="Pfam" id="PF00325">
    <property type="entry name" value="Crp"/>
    <property type="match status" value="1"/>
</dbReference>
<keyword evidence="2" id="KW-0238">DNA-binding</keyword>
<feature type="domain" description="Cyclic nucleotide-binding" evidence="5">
    <location>
        <begin position="23"/>
        <end position="102"/>
    </location>
</feature>
<dbReference type="GO" id="GO:0003700">
    <property type="term" value="F:DNA-binding transcription factor activity"/>
    <property type="evidence" value="ECO:0007669"/>
    <property type="project" value="TreeGrafter"/>
</dbReference>
<dbReference type="GO" id="GO:0003677">
    <property type="term" value="F:DNA binding"/>
    <property type="evidence" value="ECO:0007669"/>
    <property type="project" value="UniProtKB-KW"/>
</dbReference>
<keyword evidence="3" id="KW-0010">Activator</keyword>
<dbReference type="PANTHER" id="PTHR24567:SF74">
    <property type="entry name" value="HTH-TYPE TRANSCRIPTIONAL REGULATOR ARCR"/>
    <property type="match status" value="1"/>
</dbReference>
<dbReference type="AlphaFoldDB" id="F8FL47"/>
<reference evidence="8" key="1">
    <citation type="submission" date="2011-06" db="EMBL/GenBank/DDBJ databases">
        <title>Complete genome sequence of Paenibacillus mucilaginosus KNP414.</title>
        <authorList>
            <person name="Wang J."/>
            <person name="Hu S."/>
            <person name="Hu X."/>
            <person name="Zhang B."/>
            <person name="Dong D."/>
            <person name="Zhang S."/>
            <person name="Zhao K."/>
            <person name="Wu D."/>
        </authorList>
    </citation>
    <scope>NUCLEOTIDE SEQUENCE [LARGE SCALE GENOMIC DNA]</scope>
    <source>
        <strain evidence="8">KNP414</strain>
    </source>
</reference>
<evidence type="ECO:0000256" key="3">
    <source>
        <dbReference type="ARBA" id="ARBA00023159"/>
    </source>
</evidence>
<evidence type="ECO:0000256" key="1">
    <source>
        <dbReference type="ARBA" id="ARBA00023015"/>
    </source>
</evidence>
<dbReference type="PANTHER" id="PTHR24567">
    <property type="entry name" value="CRP FAMILY TRANSCRIPTIONAL REGULATORY PROTEIN"/>
    <property type="match status" value="1"/>
</dbReference>
<evidence type="ECO:0000313" key="8">
    <source>
        <dbReference type="Proteomes" id="UP000006620"/>
    </source>
</evidence>
<dbReference type="GO" id="GO:0005829">
    <property type="term" value="C:cytosol"/>
    <property type="evidence" value="ECO:0007669"/>
    <property type="project" value="TreeGrafter"/>
</dbReference>
<dbReference type="InterPro" id="IPR050397">
    <property type="entry name" value="Env_Response_Regulators"/>
</dbReference>
<dbReference type="Pfam" id="PF00027">
    <property type="entry name" value="cNMP_binding"/>
    <property type="match status" value="1"/>
</dbReference>
<evidence type="ECO:0000256" key="4">
    <source>
        <dbReference type="ARBA" id="ARBA00023163"/>
    </source>
</evidence>
<dbReference type="Gene3D" id="2.60.120.10">
    <property type="entry name" value="Jelly Rolls"/>
    <property type="match status" value="1"/>
</dbReference>
<evidence type="ECO:0000259" key="5">
    <source>
        <dbReference type="Pfam" id="PF00027"/>
    </source>
</evidence>
<reference evidence="7 8" key="2">
    <citation type="journal article" date="2013" name="Genome Announc.">
        <title>Genome Sequence of Growth-Improving Paenibacillus mucilaginosus Strain KNP414.</title>
        <authorList>
            <person name="Lu J.J."/>
            <person name="Wang J.F."/>
            <person name="Hu X.F."/>
        </authorList>
    </citation>
    <scope>NUCLEOTIDE SEQUENCE [LARGE SCALE GENOMIC DNA]</scope>
    <source>
        <strain evidence="7 8">KNP414</strain>
    </source>
</reference>
<name>F8FL47_PAEMK</name>
<dbReference type="HOGENOM" id="CLU_075053_3_4_9"/>
<proteinExistence type="predicted"/>
<dbReference type="EMBL" id="CP002869">
    <property type="protein sequence ID" value="AEI39966.1"/>
    <property type="molecule type" value="Genomic_DNA"/>
</dbReference>